<evidence type="ECO:0000256" key="3">
    <source>
        <dbReference type="ARBA" id="ARBA00022801"/>
    </source>
</evidence>
<feature type="compositionally biased region" description="Low complexity" evidence="5">
    <location>
        <begin position="10"/>
        <end position="33"/>
    </location>
</feature>
<comment type="caution">
    <text evidence="8">The sequence shown here is derived from an EMBL/GenBank/DDBJ whole genome shotgun (WGS) entry which is preliminary data.</text>
</comment>
<dbReference type="InterPro" id="IPR027417">
    <property type="entry name" value="P-loop_NTPase"/>
</dbReference>
<feature type="compositionally biased region" description="Low complexity" evidence="5">
    <location>
        <begin position="45"/>
        <end position="54"/>
    </location>
</feature>
<dbReference type="GO" id="GO:0008270">
    <property type="term" value="F:zinc ion binding"/>
    <property type="evidence" value="ECO:0007669"/>
    <property type="project" value="UniProtKB-KW"/>
</dbReference>
<dbReference type="InterPro" id="IPR038718">
    <property type="entry name" value="SNF2-like_sf"/>
</dbReference>
<dbReference type="InterPro" id="IPR000330">
    <property type="entry name" value="SNF2_N"/>
</dbReference>
<evidence type="ECO:0000259" key="7">
    <source>
        <dbReference type="PROSITE" id="PS51194"/>
    </source>
</evidence>
<evidence type="ECO:0000256" key="2">
    <source>
        <dbReference type="ARBA" id="ARBA00022771"/>
    </source>
</evidence>
<dbReference type="InterPro" id="IPR049730">
    <property type="entry name" value="SNF2/RAD54-like_C"/>
</dbReference>
<dbReference type="Pfam" id="PF00271">
    <property type="entry name" value="Helicase_C"/>
    <property type="match status" value="1"/>
</dbReference>
<feature type="compositionally biased region" description="Low complexity" evidence="5">
    <location>
        <begin position="1216"/>
        <end position="1234"/>
    </location>
</feature>
<dbReference type="PANTHER" id="PTHR10799">
    <property type="entry name" value="SNF2/RAD54 HELICASE FAMILY"/>
    <property type="match status" value="1"/>
</dbReference>
<proteinExistence type="predicted"/>
<feature type="region of interest" description="Disordered" evidence="5">
    <location>
        <begin position="1"/>
        <end position="141"/>
    </location>
</feature>
<dbReference type="Pfam" id="PF00176">
    <property type="entry name" value="SNF2-rel_dom"/>
    <property type="match status" value="1"/>
</dbReference>
<keyword evidence="9" id="KW-1185">Reference proteome</keyword>
<dbReference type="InterPro" id="IPR001650">
    <property type="entry name" value="Helicase_C-like"/>
</dbReference>
<dbReference type="CDD" id="cd18793">
    <property type="entry name" value="SF2_C_SNF"/>
    <property type="match status" value="1"/>
</dbReference>
<dbReference type="SUPFAM" id="SSF57903">
    <property type="entry name" value="FYVE/PHD zinc finger"/>
    <property type="match status" value="1"/>
</dbReference>
<evidence type="ECO:0000313" key="9">
    <source>
        <dbReference type="Proteomes" id="UP001295423"/>
    </source>
</evidence>
<dbReference type="CDD" id="cd17919">
    <property type="entry name" value="DEXHc_Snf"/>
    <property type="match status" value="1"/>
</dbReference>
<gene>
    <name evidence="8" type="ORF">CYCCA115_LOCUS5576</name>
</gene>
<dbReference type="SMART" id="SM00490">
    <property type="entry name" value="HELICc"/>
    <property type="match status" value="1"/>
</dbReference>
<feature type="compositionally biased region" description="Polar residues" evidence="5">
    <location>
        <begin position="1241"/>
        <end position="1266"/>
    </location>
</feature>
<evidence type="ECO:0000259" key="6">
    <source>
        <dbReference type="PROSITE" id="PS51192"/>
    </source>
</evidence>
<feature type="compositionally biased region" description="Basic residues" evidence="5">
    <location>
        <begin position="34"/>
        <end position="44"/>
    </location>
</feature>
<dbReference type="EMBL" id="CAKOGP040000624">
    <property type="protein sequence ID" value="CAJ1937255.1"/>
    <property type="molecule type" value="Genomic_DNA"/>
</dbReference>
<protein>
    <submittedName>
        <fullName evidence="8">Uncharacterized protein</fullName>
    </submittedName>
</protein>
<feature type="region of interest" description="Disordered" evidence="5">
    <location>
        <begin position="1214"/>
        <end position="1283"/>
    </location>
</feature>
<keyword evidence="1" id="KW-0479">Metal-binding</keyword>
<dbReference type="SMART" id="SM00249">
    <property type="entry name" value="PHD"/>
    <property type="match status" value="1"/>
</dbReference>
<dbReference type="PROSITE" id="PS51194">
    <property type="entry name" value="HELICASE_CTER"/>
    <property type="match status" value="1"/>
</dbReference>
<dbReference type="InterPro" id="IPR014001">
    <property type="entry name" value="Helicase_ATP-bd"/>
</dbReference>
<dbReference type="Proteomes" id="UP001295423">
    <property type="component" value="Unassembled WGS sequence"/>
</dbReference>
<dbReference type="GO" id="GO:0005524">
    <property type="term" value="F:ATP binding"/>
    <property type="evidence" value="ECO:0007669"/>
    <property type="project" value="InterPro"/>
</dbReference>
<dbReference type="SUPFAM" id="SSF52540">
    <property type="entry name" value="P-loop containing nucleoside triphosphate hydrolases"/>
    <property type="match status" value="2"/>
</dbReference>
<evidence type="ECO:0000256" key="1">
    <source>
        <dbReference type="ARBA" id="ARBA00022723"/>
    </source>
</evidence>
<keyword evidence="3" id="KW-0378">Hydrolase</keyword>
<evidence type="ECO:0000313" key="8">
    <source>
        <dbReference type="EMBL" id="CAJ1937255.1"/>
    </source>
</evidence>
<dbReference type="GO" id="GO:0016787">
    <property type="term" value="F:hydrolase activity"/>
    <property type="evidence" value="ECO:0007669"/>
    <property type="project" value="UniProtKB-KW"/>
</dbReference>
<organism evidence="8 9">
    <name type="scientific">Cylindrotheca closterium</name>
    <dbReference type="NCBI Taxonomy" id="2856"/>
    <lineage>
        <taxon>Eukaryota</taxon>
        <taxon>Sar</taxon>
        <taxon>Stramenopiles</taxon>
        <taxon>Ochrophyta</taxon>
        <taxon>Bacillariophyta</taxon>
        <taxon>Bacillariophyceae</taxon>
        <taxon>Bacillariophycidae</taxon>
        <taxon>Bacillariales</taxon>
        <taxon>Bacillariaceae</taxon>
        <taxon>Cylindrotheca</taxon>
    </lineage>
</organism>
<feature type="domain" description="Helicase ATP-binding" evidence="6">
    <location>
        <begin position="294"/>
        <end position="463"/>
    </location>
</feature>
<feature type="compositionally biased region" description="Basic and acidic residues" evidence="5">
    <location>
        <begin position="1090"/>
        <end position="1099"/>
    </location>
</feature>
<feature type="region of interest" description="Disordered" evidence="5">
    <location>
        <begin position="1090"/>
        <end position="1113"/>
    </location>
</feature>
<dbReference type="Gene3D" id="3.40.50.300">
    <property type="entry name" value="P-loop containing nucleotide triphosphate hydrolases"/>
    <property type="match status" value="1"/>
</dbReference>
<reference evidence="8" key="1">
    <citation type="submission" date="2023-08" db="EMBL/GenBank/DDBJ databases">
        <authorList>
            <person name="Audoor S."/>
            <person name="Bilcke G."/>
        </authorList>
    </citation>
    <scope>NUCLEOTIDE SEQUENCE</scope>
</reference>
<keyword evidence="2" id="KW-0863">Zinc-finger</keyword>
<accession>A0AAD2CKL0</accession>
<feature type="compositionally biased region" description="Low complexity" evidence="5">
    <location>
        <begin position="99"/>
        <end position="111"/>
    </location>
</feature>
<dbReference type="PROSITE" id="PS51192">
    <property type="entry name" value="HELICASE_ATP_BIND_1"/>
    <property type="match status" value="1"/>
</dbReference>
<dbReference type="Gene3D" id="3.30.40.10">
    <property type="entry name" value="Zinc/RING finger domain, C3HC4 (zinc finger)"/>
    <property type="match status" value="1"/>
</dbReference>
<dbReference type="InterPro" id="IPR011011">
    <property type="entry name" value="Znf_FYVE_PHD"/>
</dbReference>
<dbReference type="Gene3D" id="3.40.50.10810">
    <property type="entry name" value="Tandem AAA-ATPase domain"/>
    <property type="match status" value="1"/>
</dbReference>
<dbReference type="InterPro" id="IPR013083">
    <property type="entry name" value="Znf_RING/FYVE/PHD"/>
</dbReference>
<dbReference type="InterPro" id="IPR001965">
    <property type="entry name" value="Znf_PHD"/>
</dbReference>
<keyword evidence="4" id="KW-0862">Zinc</keyword>
<evidence type="ECO:0000256" key="5">
    <source>
        <dbReference type="SAM" id="MobiDB-lite"/>
    </source>
</evidence>
<sequence>MQNHHNHVIPQSQLQLQLQSNQPQSSNPASSAANHHHHHHHHYAHQQQAYASYATMRPALSYPNHPPPQHQYAGYNHNSYCNHQAPPMTFSQPPPPPQSSSSSSSSGTTPSHQVKPRKVTPPKAPPAASASRRSERKRKSTLVYVDGHAVLRQNNYEVKGGEYVHGHVYSNAPRPSKRTRVDRNHGNIMATKTPNTEPAPRVVSAHEVQRKHHNARVQAVVRQNEGLRWNFLGQHVDLLQHFCEPKVLADLKNKNSSNRENYSIYQPLDLLTEAPKAVQATLRDYQLQGLTFMANMHNQNLSMILGDEMGLGKTLQTISFLCWLKENRGVTGPSLVICPLSVLSSWCKEMAQWAPTLKFFRMHASSPTEQMHQKHELTTNACHYDVILTTYEMAKVPLMRSFYSRLHFNYLVLDEGHKIKGHETQIAQAVRSIHAGNQLILTGTPLQNNMVELWSLLQFLYPAIFTTSEPFAKAFCLAENVIDKGFLQQSHQLLNLFMLRRLKQKVETFIPAKLETKVYCPLSKTQSFWYRSLLMKDLSKLASAEDQGSDALEGNAQKHTVLKSLFMQLRKCCNHPFVFDGAEMDPGQTTLEELVAASGKLSVLDMLLQRLFRDNHRAVVFSQFTSILDIIEDYCRLRGWKYCRLDGSTERARRSYYINRFNEPDSPFFLFLVSTRSGGMGLNLQTADTCILFDSDWNPQSDIQAMGRVHRIGQTKTVHVYRLVSSGTVEERMLQRAEKKLLLEMVNQESKESGEDERVRGLSAAELLEDIKFGSQAVFGDSANNELPSWQDIDTITDRERKESDSVGKLHGNKQHSAKEFDAEKAFGETQTFGGIDFRAVRKQQEDLLKSKIPQNLKGIGNLWQEISQLKSKRERKNRIMMVESNGSGYGKPVPVLKSNDYDLENGESSVFDRELKKDRKAKFKVAKKKVEGPTFDNQDFCQVCGDGGSLVCCGRCPCSVHLKCVGLKRAKDFLACTHHRCTGCGKNRQCAGGLLYPCQACPNAYCEDCLPKNGVTYLENVPRFDALKFDSANSPVVYIICSNQCRAVAKQEFGYVQKPSNGGKRKCLRPLDVSFGFGATKSLEAELSELQKEQKEQETGTNSTSEKVRRGGRIPSKIESLPQIKKNPDSNSCEEYRRWKALPISERAIEKVCLSTGKVLDVCANFKDAFKNSRLSPTTLYDRLRKQSPSECDGFLWKLTTVCEAGEQSVAKGNDSCATTASSSISSDSTSSDGKLSPPNEETSSMNLNEAQPKSPATSLPNEETVSMDEAQPDPAATCACS</sequence>
<feature type="domain" description="Helicase C-terminal" evidence="7">
    <location>
        <begin position="603"/>
        <end position="758"/>
    </location>
</feature>
<name>A0AAD2CKL0_9STRA</name>
<evidence type="ECO:0000256" key="4">
    <source>
        <dbReference type="ARBA" id="ARBA00022833"/>
    </source>
</evidence>
<dbReference type="SMART" id="SM00487">
    <property type="entry name" value="DEXDc"/>
    <property type="match status" value="1"/>
</dbReference>